<feature type="transmembrane region" description="Helical" evidence="2">
    <location>
        <begin position="191"/>
        <end position="215"/>
    </location>
</feature>
<dbReference type="STRING" id="34475.A0A4Y9Z360"/>
<evidence type="ECO:0000256" key="2">
    <source>
        <dbReference type="SAM" id="Phobius"/>
    </source>
</evidence>
<protein>
    <recommendedName>
        <fullName evidence="3">DUF6534 domain-containing protein</fullName>
    </recommendedName>
</protein>
<proteinExistence type="predicted"/>
<reference evidence="4 5" key="1">
    <citation type="submission" date="2019-01" db="EMBL/GenBank/DDBJ databases">
        <title>Genome sequencing of the rare red list fungi Fomitopsis rosea.</title>
        <authorList>
            <person name="Buettner E."/>
            <person name="Kellner H."/>
        </authorList>
    </citation>
    <scope>NUCLEOTIDE SEQUENCE [LARGE SCALE GENOMIC DNA]</scope>
    <source>
        <strain evidence="4 5">DSM 105464</strain>
    </source>
</reference>
<sequence length="454" mass="49809">MGELDRTYGAVLVGAFVSAVLFGITNLQTFIYFQRYPRDRIWNMAAVCWLWLLDATHLVLCIHMIYWYLVTNYLDPLALLEIVWSFKAQIIVDAIVVISVHTLYTIRLWKRETLNAADTRKSVWRKLLPVAVSEVVISRVLRRIRDGNHTLLRNVRPATFTSPSLDPYSCIHGSRDRTQYQTYTDLLSSQWVTFLPLGAATFIDAVIALALCYFLERCRLGSTSSNIDSTITILMLFTLNTGVITSICSLTAIIAMAALPTSFAVISVELILTKLYVNSFLAMFNARNKLRSTGSIVDADGAILHPLSSIHSRPRNLKATLSATNSTGRSDLRMSLDRDCAPALDVDVEHGAQHPFCVPGVRGEPRVRGKGGAGELAGDGEAGERDPTMSRAARADRGAGVADSQGIRADGCGAGGVYPAWEGEDPEKVGVRCLCWAQGEWPGVVRIGGRGRGM</sequence>
<dbReference type="Proteomes" id="UP000298390">
    <property type="component" value="Unassembled WGS sequence"/>
</dbReference>
<organism evidence="4 5">
    <name type="scientific">Rhodofomes roseus</name>
    <dbReference type="NCBI Taxonomy" id="34475"/>
    <lineage>
        <taxon>Eukaryota</taxon>
        <taxon>Fungi</taxon>
        <taxon>Dikarya</taxon>
        <taxon>Basidiomycota</taxon>
        <taxon>Agaricomycotina</taxon>
        <taxon>Agaricomycetes</taxon>
        <taxon>Polyporales</taxon>
        <taxon>Rhodofomes</taxon>
    </lineage>
</organism>
<evidence type="ECO:0000313" key="5">
    <source>
        <dbReference type="Proteomes" id="UP000298390"/>
    </source>
</evidence>
<feature type="transmembrane region" description="Helical" evidence="2">
    <location>
        <begin position="12"/>
        <end position="33"/>
    </location>
</feature>
<dbReference type="PANTHER" id="PTHR40465">
    <property type="entry name" value="CHROMOSOME 1, WHOLE GENOME SHOTGUN SEQUENCE"/>
    <property type="match status" value="1"/>
</dbReference>
<feature type="transmembrane region" description="Helical" evidence="2">
    <location>
        <begin position="263"/>
        <end position="284"/>
    </location>
</feature>
<dbReference type="AlphaFoldDB" id="A0A4Y9Z360"/>
<evidence type="ECO:0000256" key="1">
    <source>
        <dbReference type="SAM" id="MobiDB-lite"/>
    </source>
</evidence>
<keyword evidence="2" id="KW-0472">Membrane</keyword>
<feature type="transmembrane region" description="Helical" evidence="2">
    <location>
        <begin position="236"/>
        <end position="257"/>
    </location>
</feature>
<comment type="caution">
    <text evidence="4">The sequence shown here is derived from an EMBL/GenBank/DDBJ whole genome shotgun (WGS) entry which is preliminary data.</text>
</comment>
<dbReference type="InterPro" id="IPR045339">
    <property type="entry name" value="DUF6534"/>
</dbReference>
<feature type="transmembrane region" description="Helical" evidence="2">
    <location>
        <begin position="45"/>
        <end position="68"/>
    </location>
</feature>
<dbReference type="Pfam" id="PF20152">
    <property type="entry name" value="DUF6534"/>
    <property type="match status" value="1"/>
</dbReference>
<feature type="region of interest" description="Disordered" evidence="1">
    <location>
        <begin position="367"/>
        <end position="406"/>
    </location>
</feature>
<keyword evidence="2" id="KW-0812">Transmembrane</keyword>
<accession>A0A4Y9Z360</accession>
<evidence type="ECO:0000259" key="3">
    <source>
        <dbReference type="Pfam" id="PF20152"/>
    </source>
</evidence>
<dbReference type="EMBL" id="SEKV01000030">
    <property type="protein sequence ID" value="TFY68460.1"/>
    <property type="molecule type" value="Genomic_DNA"/>
</dbReference>
<feature type="domain" description="DUF6534" evidence="3">
    <location>
        <begin position="201"/>
        <end position="288"/>
    </location>
</feature>
<keyword evidence="2" id="KW-1133">Transmembrane helix</keyword>
<name>A0A4Y9Z360_9APHY</name>
<dbReference type="PANTHER" id="PTHR40465:SF1">
    <property type="entry name" value="DUF6534 DOMAIN-CONTAINING PROTEIN"/>
    <property type="match status" value="1"/>
</dbReference>
<evidence type="ECO:0000313" key="4">
    <source>
        <dbReference type="EMBL" id="TFY68460.1"/>
    </source>
</evidence>
<gene>
    <name evidence="4" type="ORF">EVJ58_g1000</name>
</gene>
<feature type="compositionally biased region" description="Basic and acidic residues" evidence="1">
    <location>
        <begin position="382"/>
        <end position="397"/>
    </location>
</feature>